<protein>
    <submittedName>
        <fullName evidence="1">Uncharacterized protein</fullName>
    </submittedName>
</protein>
<dbReference type="Proteomes" id="UP000008722">
    <property type="component" value="Chromosome"/>
</dbReference>
<dbReference type="KEGG" id="opr:Ocepr_0083"/>
<accession>E4U6C7</accession>
<evidence type="ECO:0000313" key="1">
    <source>
        <dbReference type="EMBL" id="ADR35547.1"/>
    </source>
</evidence>
<reference evidence="1 2" key="2">
    <citation type="journal article" date="2011" name="Stand. Genomic Sci.">
        <title>Complete genome sequence of Oceanithermus profundus type strain (506).</title>
        <authorList>
            <person name="Pati A."/>
            <person name="Zhang X."/>
            <person name="Lapidus A."/>
            <person name="Nolan M."/>
            <person name="Lucas S."/>
            <person name="Del Rio T.G."/>
            <person name="Tice H."/>
            <person name="Cheng J.F."/>
            <person name="Tapia R."/>
            <person name="Han C."/>
            <person name="Goodwin L."/>
            <person name="Pitluck S."/>
            <person name="Liolios K."/>
            <person name="Pagani I."/>
            <person name="Ivanova N."/>
            <person name="Mavromatis K."/>
            <person name="Chen A."/>
            <person name="Palaniappan K."/>
            <person name="Hauser L."/>
            <person name="Jeffries C.D."/>
            <person name="Brambilla E.M."/>
            <person name="Rohl A."/>
            <person name="Mwirichia R."/>
            <person name="Rohde M."/>
            <person name="Tindall B.J."/>
            <person name="Sikorski J."/>
            <person name="Wirth R."/>
            <person name="Goker M."/>
            <person name="Woyke T."/>
            <person name="Detter J.C."/>
            <person name="Bristow J."/>
            <person name="Eisen J.A."/>
            <person name="Markowitz V."/>
            <person name="Hugenholtz P."/>
            <person name="Kyrpides N.C."/>
            <person name="Klenk H.P."/>
            <person name="Land M."/>
        </authorList>
    </citation>
    <scope>NUCLEOTIDE SEQUENCE [LARGE SCALE GENOMIC DNA]</scope>
    <source>
        <strain evidence="2">DSM 14977 / NBRC 100410 / VKM B-2274 / 506</strain>
    </source>
</reference>
<sequence>MDLLYTPEEIARALQAGPEAVRLRLRRGEAGPAGGVGLRVALERPLGWGWWT</sequence>
<name>E4U6C7_OCEP5</name>
<dbReference type="EMBL" id="CP002361">
    <property type="protein sequence ID" value="ADR35547.1"/>
    <property type="molecule type" value="Genomic_DNA"/>
</dbReference>
<keyword evidence="2" id="KW-1185">Reference proteome</keyword>
<gene>
    <name evidence="1" type="ordered locus">Ocepr_0083</name>
</gene>
<dbReference type="RefSeq" id="WP_013456717.1">
    <property type="nucleotide sequence ID" value="NC_014761.1"/>
</dbReference>
<dbReference type="AlphaFoldDB" id="E4U6C7"/>
<proteinExistence type="predicted"/>
<evidence type="ECO:0000313" key="2">
    <source>
        <dbReference type="Proteomes" id="UP000008722"/>
    </source>
</evidence>
<reference evidence="2" key="1">
    <citation type="submission" date="2010-11" db="EMBL/GenBank/DDBJ databases">
        <title>The complete sequence of chromosome of Oceanithermus profundus DSM 14977.</title>
        <authorList>
            <consortium name="US DOE Joint Genome Institute (JGI-PGF)"/>
            <person name="Lucas S."/>
            <person name="Copeland A."/>
            <person name="Lapidus A."/>
            <person name="Bruce D."/>
            <person name="Goodwin L."/>
            <person name="Pitluck S."/>
            <person name="Kyrpides N."/>
            <person name="Mavromatis K."/>
            <person name="Pagani I."/>
            <person name="Ivanova N."/>
            <person name="Zhang X."/>
            <person name="Brettin T."/>
            <person name="Detter J.C."/>
            <person name="Tapia R."/>
            <person name="Han C."/>
            <person name="Land M."/>
            <person name="Hauser L."/>
            <person name="Markowitz V."/>
            <person name="Cheng J.-F."/>
            <person name="Hugenholtz P."/>
            <person name="Woyke T."/>
            <person name="Wu D."/>
            <person name="Tindall B."/>
            <person name="Faehnrich R."/>
            <person name="Brambilla E."/>
            <person name="Klenk H.-P."/>
            <person name="Eisen J.A."/>
        </authorList>
    </citation>
    <scope>NUCLEOTIDE SEQUENCE [LARGE SCALE GENOMIC DNA]</scope>
    <source>
        <strain evidence="2">DSM 14977 / NBRC 100410 / VKM B-2274 / 506</strain>
    </source>
</reference>
<dbReference type="HOGENOM" id="CLU_3082438_0_0_0"/>
<dbReference type="STRING" id="670487.Ocepr_0083"/>
<organism evidence="1 2">
    <name type="scientific">Oceanithermus profundus (strain DSM 14977 / NBRC 100410 / VKM B-2274 / 506)</name>
    <dbReference type="NCBI Taxonomy" id="670487"/>
    <lineage>
        <taxon>Bacteria</taxon>
        <taxon>Thermotogati</taxon>
        <taxon>Deinococcota</taxon>
        <taxon>Deinococci</taxon>
        <taxon>Thermales</taxon>
        <taxon>Thermaceae</taxon>
        <taxon>Oceanithermus</taxon>
    </lineage>
</organism>